<name>A0A8X6G920_TRICU</name>
<dbReference type="Proteomes" id="UP000887116">
    <property type="component" value="Unassembled WGS sequence"/>
</dbReference>
<accession>A0A8X6G920</accession>
<sequence>MRISHDTSSRLNRSSEELGFWAPTQNPNVVNHSGKDGWRFYGCGEIKKVKGLYCRAIDQKRFVHPPKGERTVKATEHSITSAA</sequence>
<dbReference type="AlphaFoldDB" id="A0A8X6G920"/>
<dbReference type="EMBL" id="BMAO01004805">
    <property type="protein sequence ID" value="GFQ97034.1"/>
    <property type="molecule type" value="Genomic_DNA"/>
</dbReference>
<protein>
    <submittedName>
        <fullName evidence="1">Uncharacterized protein</fullName>
    </submittedName>
</protein>
<comment type="caution">
    <text evidence="1">The sequence shown here is derived from an EMBL/GenBank/DDBJ whole genome shotgun (WGS) entry which is preliminary data.</text>
</comment>
<evidence type="ECO:0000313" key="2">
    <source>
        <dbReference type="Proteomes" id="UP000887116"/>
    </source>
</evidence>
<proteinExistence type="predicted"/>
<dbReference type="OrthoDB" id="10273630at2759"/>
<evidence type="ECO:0000313" key="1">
    <source>
        <dbReference type="EMBL" id="GFQ97034.1"/>
    </source>
</evidence>
<keyword evidence="2" id="KW-1185">Reference proteome</keyword>
<reference evidence="1" key="1">
    <citation type="submission" date="2020-07" db="EMBL/GenBank/DDBJ databases">
        <title>Multicomponent nature underlies the extraordinary mechanical properties of spider dragline silk.</title>
        <authorList>
            <person name="Kono N."/>
            <person name="Nakamura H."/>
            <person name="Mori M."/>
            <person name="Yoshida Y."/>
            <person name="Ohtoshi R."/>
            <person name="Malay A.D."/>
            <person name="Moran D.A.P."/>
            <person name="Tomita M."/>
            <person name="Numata K."/>
            <person name="Arakawa K."/>
        </authorList>
    </citation>
    <scope>NUCLEOTIDE SEQUENCE</scope>
</reference>
<organism evidence="1 2">
    <name type="scientific">Trichonephila clavata</name>
    <name type="common">Joro spider</name>
    <name type="synonym">Nephila clavata</name>
    <dbReference type="NCBI Taxonomy" id="2740835"/>
    <lineage>
        <taxon>Eukaryota</taxon>
        <taxon>Metazoa</taxon>
        <taxon>Ecdysozoa</taxon>
        <taxon>Arthropoda</taxon>
        <taxon>Chelicerata</taxon>
        <taxon>Arachnida</taxon>
        <taxon>Araneae</taxon>
        <taxon>Araneomorphae</taxon>
        <taxon>Entelegynae</taxon>
        <taxon>Araneoidea</taxon>
        <taxon>Nephilidae</taxon>
        <taxon>Trichonephila</taxon>
    </lineage>
</organism>
<gene>
    <name evidence="1" type="ORF">TNCT_650991</name>
</gene>